<dbReference type="GO" id="GO:0004081">
    <property type="term" value="F:bis(5'-nucleosyl)-tetraphosphatase (asymmetrical) activity"/>
    <property type="evidence" value="ECO:0007669"/>
    <property type="project" value="UniProtKB-ARBA"/>
</dbReference>
<dbReference type="GO" id="GO:0004820">
    <property type="term" value="F:glycine-tRNA ligase activity"/>
    <property type="evidence" value="ECO:0007669"/>
    <property type="project" value="UniProtKB-EC"/>
</dbReference>
<dbReference type="PROSITE" id="PS50862">
    <property type="entry name" value="AA_TRNA_LIGASE_II"/>
    <property type="match status" value="1"/>
</dbReference>
<dbReference type="GO" id="GO:0015966">
    <property type="term" value="P:diadenosine tetraphosphate biosynthetic process"/>
    <property type="evidence" value="ECO:0007669"/>
    <property type="project" value="UniProtKB-ARBA"/>
</dbReference>
<dbReference type="PANTHER" id="PTHR10745">
    <property type="entry name" value="GLYCYL-TRNA SYNTHETASE/DNA POLYMERASE SUBUNIT GAMMA-2"/>
    <property type="match status" value="1"/>
</dbReference>
<evidence type="ECO:0000256" key="5">
    <source>
        <dbReference type="ARBA" id="ARBA00022840"/>
    </source>
</evidence>
<evidence type="ECO:0000256" key="4">
    <source>
        <dbReference type="ARBA" id="ARBA00022741"/>
    </source>
</evidence>
<evidence type="ECO:0000256" key="2">
    <source>
        <dbReference type="ARBA" id="ARBA00022490"/>
    </source>
</evidence>
<dbReference type="AlphaFoldDB" id="A0A0G0Q6Q2"/>
<dbReference type="Proteomes" id="UP000034325">
    <property type="component" value="Unassembled WGS sequence"/>
</dbReference>
<evidence type="ECO:0000313" key="9">
    <source>
        <dbReference type="EMBL" id="KKQ97346.1"/>
    </source>
</evidence>
<dbReference type="EMBL" id="LBWA01000013">
    <property type="protein sequence ID" value="KKQ97346.1"/>
    <property type="molecule type" value="Genomic_DNA"/>
</dbReference>
<keyword evidence="2" id="KW-0963">Cytoplasm</keyword>
<dbReference type="InterPro" id="IPR006195">
    <property type="entry name" value="aa-tRNA-synth_II"/>
</dbReference>
<keyword evidence="7" id="KW-0030">Aminoacyl-tRNA synthetase</keyword>
<dbReference type="SUPFAM" id="SSF52954">
    <property type="entry name" value="Class II aaRS ABD-related"/>
    <property type="match status" value="1"/>
</dbReference>
<dbReference type="Gene3D" id="3.40.50.800">
    <property type="entry name" value="Anticodon-binding domain"/>
    <property type="match status" value="1"/>
</dbReference>
<organism evidence="9 10">
    <name type="scientific">Candidatus Woesebacteria bacterium GW2011_GWA1_39_12</name>
    <dbReference type="NCBI Taxonomy" id="1618549"/>
    <lineage>
        <taxon>Bacteria</taxon>
        <taxon>Candidatus Woeseibacteriota</taxon>
    </lineage>
</organism>
<evidence type="ECO:0000256" key="1">
    <source>
        <dbReference type="ARBA" id="ARBA00012829"/>
    </source>
</evidence>
<dbReference type="InterPro" id="IPR002315">
    <property type="entry name" value="tRNA-synt_gly"/>
</dbReference>
<dbReference type="GO" id="GO:0070062">
    <property type="term" value="C:extracellular exosome"/>
    <property type="evidence" value="ECO:0007669"/>
    <property type="project" value="UniProtKB-ARBA"/>
</dbReference>
<accession>A0A0G0Q6Q2</accession>
<gene>
    <name evidence="9" type="ORF">UT23_C0013G0021</name>
</gene>
<dbReference type="GO" id="GO:0005524">
    <property type="term" value="F:ATP binding"/>
    <property type="evidence" value="ECO:0007669"/>
    <property type="project" value="UniProtKB-KW"/>
</dbReference>
<dbReference type="PRINTS" id="PR01043">
    <property type="entry name" value="TRNASYNTHGLY"/>
</dbReference>
<dbReference type="EC" id="6.1.1.14" evidence="1"/>
<protein>
    <recommendedName>
        <fullName evidence="1">glycine--tRNA ligase</fullName>
        <ecNumber evidence="1">6.1.1.14</ecNumber>
    </recommendedName>
</protein>
<dbReference type="NCBIfam" id="TIGR00389">
    <property type="entry name" value="glyS_dimeric"/>
    <property type="match status" value="1"/>
</dbReference>
<name>A0A0G0Q6Q2_9BACT</name>
<dbReference type="GO" id="GO:0006426">
    <property type="term" value="P:glycyl-tRNA aminoacylation"/>
    <property type="evidence" value="ECO:0007669"/>
    <property type="project" value="InterPro"/>
</dbReference>
<dbReference type="NCBIfam" id="NF003211">
    <property type="entry name" value="PRK04173.1"/>
    <property type="match status" value="1"/>
</dbReference>
<sequence length="462" mass="54042">MDMMEKITALAKRRGFIYPGSEIYGGLANTYDYGPLGVELLRNIKNLWWNYFVTTRGDIYGLDTNILMSPKVWEASGHVAHFAEVMIDCRSCQYRARGDYLVEEYYEGKGEKKSVEGFTNEEIEKIINEEKISCPNCGKFNWTKPRMFNNLFETHIGIIPGEKSLAYLRGEIAQGMFVNFKNVLDSMSPRLPFGLAQSGAAFRNEITKGKLTFRTLQFNLSEFEYFFDPETKKWEDVYNFWKGEIWNFATKILGLDEKKLRWREHTDKERAHYSKKTEDLDFEYPWGFKEMFAIAYRTDFDIKNHMEKSGVDLRYTDPDTGKKFIPHVIEPTFGMDRPLLAVLFNGYEEDSEKKRVVIKIKSQLSPYKIAVFPLLANKTQLVEKARKVFDKLRLSLSSTWDERGNIGKRYFAQDEIGTPWCVTIDFQTLEDDSVTVRDRDTAKQERVSVDKLVEYFQNRLKE</sequence>
<dbReference type="InterPro" id="IPR027031">
    <property type="entry name" value="Gly-tRNA_synthase/POLG2"/>
</dbReference>
<dbReference type="GO" id="GO:1990742">
    <property type="term" value="C:microvesicle"/>
    <property type="evidence" value="ECO:0007669"/>
    <property type="project" value="UniProtKB-ARBA"/>
</dbReference>
<keyword evidence="6" id="KW-0648">Protein biosynthesis</keyword>
<dbReference type="PANTHER" id="PTHR10745:SF8">
    <property type="entry name" value="DNA POLYMERASE SUBUNIT GAMMA-2, MITOCHONDRIAL"/>
    <property type="match status" value="1"/>
</dbReference>
<keyword evidence="3 9" id="KW-0436">Ligase</keyword>
<keyword evidence="4" id="KW-0547">Nucleotide-binding</keyword>
<dbReference type="InterPro" id="IPR036621">
    <property type="entry name" value="Anticodon-bd_dom_sf"/>
</dbReference>
<dbReference type="Pfam" id="PF03129">
    <property type="entry name" value="HGTP_anticodon"/>
    <property type="match status" value="1"/>
</dbReference>
<feature type="domain" description="Aminoacyl-transfer RNA synthetases class-II family profile" evidence="8">
    <location>
        <begin position="2"/>
        <end position="373"/>
    </location>
</feature>
<keyword evidence="5" id="KW-0067">ATP-binding</keyword>
<evidence type="ECO:0000256" key="7">
    <source>
        <dbReference type="ARBA" id="ARBA00023146"/>
    </source>
</evidence>
<dbReference type="PATRIC" id="fig|1618549.4.peg.1104"/>
<dbReference type="SUPFAM" id="SSF55681">
    <property type="entry name" value="Class II aaRS and biotin synthetases"/>
    <property type="match status" value="1"/>
</dbReference>
<evidence type="ECO:0000256" key="6">
    <source>
        <dbReference type="ARBA" id="ARBA00022917"/>
    </source>
</evidence>
<dbReference type="GO" id="GO:0005737">
    <property type="term" value="C:cytoplasm"/>
    <property type="evidence" value="ECO:0007669"/>
    <property type="project" value="InterPro"/>
</dbReference>
<reference evidence="9 10" key="1">
    <citation type="journal article" date="2015" name="Nature">
        <title>rRNA introns, odd ribosomes, and small enigmatic genomes across a large radiation of phyla.</title>
        <authorList>
            <person name="Brown C.T."/>
            <person name="Hug L.A."/>
            <person name="Thomas B.C."/>
            <person name="Sharon I."/>
            <person name="Castelle C.J."/>
            <person name="Singh A."/>
            <person name="Wilkins M.J."/>
            <person name="Williams K.H."/>
            <person name="Banfield J.F."/>
        </authorList>
    </citation>
    <scope>NUCLEOTIDE SEQUENCE [LARGE SCALE GENOMIC DNA]</scope>
</reference>
<dbReference type="InterPro" id="IPR045864">
    <property type="entry name" value="aa-tRNA-synth_II/BPL/LPL"/>
</dbReference>
<dbReference type="Gene3D" id="3.30.930.10">
    <property type="entry name" value="Bira Bifunctional Protein, Domain 2"/>
    <property type="match status" value="1"/>
</dbReference>
<dbReference type="FunFam" id="3.40.50.800:FF:000002">
    <property type="entry name" value="Glycine--tRNA ligase"/>
    <property type="match status" value="1"/>
</dbReference>
<evidence type="ECO:0000313" key="10">
    <source>
        <dbReference type="Proteomes" id="UP000034325"/>
    </source>
</evidence>
<proteinExistence type="predicted"/>
<evidence type="ECO:0000259" key="8">
    <source>
        <dbReference type="PROSITE" id="PS50862"/>
    </source>
</evidence>
<evidence type="ECO:0000256" key="3">
    <source>
        <dbReference type="ARBA" id="ARBA00022598"/>
    </source>
</evidence>
<dbReference type="InterPro" id="IPR004154">
    <property type="entry name" value="Anticodon-bd"/>
</dbReference>
<comment type="caution">
    <text evidence="9">The sequence shown here is derived from an EMBL/GenBank/DDBJ whole genome shotgun (WGS) entry which is preliminary data.</text>
</comment>